<organism evidence="1 2">
    <name type="scientific">Dovyalis caffra</name>
    <dbReference type="NCBI Taxonomy" id="77055"/>
    <lineage>
        <taxon>Eukaryota</taxon>
        <taxon>Viridiplantae</taxon>
        <taxon>Streptophyta</taxon>
        <taxon>Embryophyta</taxon>
        <taxon>Tracheophyta</taxon>
        <taxon>Spermatophyta</taxon>
        <taxon>Magnoliopsida</taxon>
        <taxon>eudicotyledons</taxon>
        <taxon>Gunneridae</taxon>
        <taxon>Pentapetalae</taxon>
        <taxon>rosids</taxon>
        <taxon>fabids</taxon>
        <taxon>Malpighiales</taxon>
        <taxon>Salicaceae</taxon>
        <taxon>Flacourtieae</taxon>
        <taxon>Dovyalis</taxon>
    </lineage>
</organism>
<reference evidence="1 2" key="1">
    <citation type="submission" date="2024-01" db="EMBL/GenBank/DDBJ databases">
        <authorList>
            <person name="Waweru B."/>
        </authorList>
    </citation>
    <scope>NUCLEOTIDE SEQUENCE [LARGE SCALE GENOMIC DNA]</scope>
</reference>
<dbReference type="Proteomes" id="UP001314170">
    <property type="component" value="Unassembled WGS sequence"/>
</dbReference>
<accession>A0AAV1RJR2</accession>
<evidence type="ECO:0000313" key="1">
    <source>
        <dbReference type="EMBL" id="CAK7336671.1"/>
    </source>
</evidence>
<sequence length="112" mass="12784">MESVNCNYTKVIKGQEGIKVRFVEDYLEIGNLEYIPTCTKGVVFDKVSSYYSYYKNSIQEITLDEDQEIIKLFLENNDLFPKIARINPSFLGDDDDKSVRDGIGVIGEKGEN</sequence>
<gene>
    <name evidence="1" type="ORF">DCAF_LOCUS11682</name>
</gene>
<proteinExistence type="predicted"/>
<keyword evidence="2" id="KW-1185">Reference proteome</keyword>
<dbReference type="AlphaFoldDB" id="A0AAV1RJR2"/>
<evidence type="ECO:0000313" key="2">
    <source>
        <dbReference type="Proteomes" id="UP001314170"/>
    </source>
</evidence>
<dbReference type="EMBL" id="CAWUPB010001009">
    <property type="protein sequence ID" value="CAK7336671.1"/>
    <property type="molecule type" value="Genomic_DNA"/>
</dbReference>
<comment type="caution">
    <text evidence="1">The sequence shown here is derived from an EMBL/GenBank/DDBJ whole genome shotgun (WGS) entry which is preliminary data.</text>
</comment>
<name>A0AAV1RJR2_9ROSI</name>
<protein>
    <submittedName>
        <fullName evidence="1">Uncharacterized protein</fullName>
    </submittedName>
</protein>